<dbReference type="EMBL" id="BPLR01005956">
    <property type="protein sequence ID" value="GIY06400.1"/>
    <property type="molecule type" value="Genomic_DNA"/>
</dbReference>
<gene>
    <name evidence="1" type="ORF">CEXT_63761</name>
</gene>
<keyword evidence="2" id="KW-1185">Reference proteome</keyword>
<dbReference type="Proteomes" id="UP001054945">
    <property type="component" value="Unassembled WGS sequence"/>
</dbReference>
<name>A0AAV4QBA8_CAEEX</name>
<evidence type="ECO:0000313" key="1">
    <source>
        <dbReference type="EMBL" id="GIY06400.1"/>
    </source>
</evidence>
<proteinExistence type="predicted"/>
<accession>A0AAV4QBA8</accession>
<comment type="caution">
    <text evidence="1">The sequence shown here is derived from an EMBL/GenBank/DDBJ whole genome shotgun (WGS) entry which is preliminary data.</text>
</comment>
<sequence>MNFFQSDSASSFTLSRFGHPVPLDSELPKLSRQRRVVGVIDVQAARANRAKSEGDHSVALYLTHVSLSARKDFLKSACHFGLLRRA</sequence>
<dbReference type="AlphaFoldDB" id="A0AAV4QBA8"/>
<evidence type="ECO:0000313" key="2">
    <source>
        <dbReference type="Proteomes" id="UP001054945"/>
    </source>
</evidence>
<organism evidence="1 2">
    <name type="scientific">Caerostris extrusa</name>
    <name type="common">Bark spider</name>
    <name type="synonym">Caerostris bankana</name>
    <dbReference type="NCBI Taxonomy" id="172846"/>
    <lineage>
        <taxon>Eukaryota</taxon>
        <taxon>Metazoa</taxon>
        <taxon>Ecdysozoa</taxon>
        <taxon>Arthropoda</taxon>
        <taxon>Chelicerata</taxon>
        <taxon>Arachnida</taxon>
        <taxon>Araneae</taxon>
        <taxon>Araneomorphae</taxon>
        <taxon>Entelegynae</taxon>
        <taxon>Araneoidea</taxon>
        <taxon>Araneidae</taxon>
        <taxon>Caerostris</taxon>
    </lineage>
</organism>
<reference evidence="1 2" key="1">
    <citation type="submission" date="2021-06" db="EMBL/GenBank/DDBJ databases">
        <title>Caerostris extrusa draft genome.</title>
        <authorList>
            <person name="Kono N."/>
            <person name="Arakawa K."/>
        </authorList>
    </citation>
    <scope>NUCLEOTIDE SEQUENCE [LARGE SCALE GENOMIC DNA]</scope>
</reference>
<protein>
    <submittedName>
        <fullName evidence="1">Uncharacterized protein</fullName>
    </submittedName>
</protein>